<evidence type="ECO:0000313" key="15">
    <source>
        <dbReference type="EMBL" id="CAD7052946.1"/>
    </source>
</evidence>
<keyword evidence="6 13" id="KW-0808">Transferase</keyword>
<evidence type="ECO:0000256" key="9">
    <source>
        <dbReference type="ARBA" id="ARBA00022741"/>
    </source>
</evidence>
<evidence type="ECO:0000256" key="10">
    <source>
        <dbReference type="ARBA" id="ARBA00022840"/>
    </source>
</evidence>
<evidence type="ECO:0000256" key="6">
    <source>
        <dbReference type="ARBA" id="ARBA00022679"/>
    </source>
</evidence>
<dbReference type="PROSITE" id="PS51163">
    <property type="entry name" value="YRDC"/>
    <property type="match status" value="1"/>
</dbReference>
<dbReference type="Pfam" id="PF03481">
    <property type="entry name" value="Sua5_C"/>
    <property type="match status" value="1"/>
</dbReference>
<dbReference type="InterPro" id="IPR038385">
    <property type="entry name" value="Sua5/YwlC_C"/>
</dbReference>
<dbReference type="InterPro" id="IPR005145">
    <property type="entry name" value="Sua5_C"/>
</dbReference>
<protein>
    <recommendedName>
        <fullName evidence="4 13">Threonylcarbamoyl-AMP synthase</fullName>
        <shortName evidence="13">TC-AMP synthase</shortName>
        <ecNumber evidence="3 13">2.7.7.87</ecNumber>
    </recommendedName>
    <alternativeName>
        <fullName evidence="11 13">L-threonylcarbamoyladenylate synthase</fullName>
    </alternativeName>
</protein>
<dbReference type="RefSeq" id="WP_142593925.1">
    <property type="nucleotide sequence ID" value="NZ_CABFWF030000018.1"/>
</dbReference>
<evidence type="ECO:0000256" key="11">
    <source>
        <dbReference type="ARBA" id="ARBA00029774"/>
    </source>
</evidence>
<proteinExistence type="inferred from homology"/>
<comment type="function">
    <text evidence="13">Required for the formation of a threonylcarbamoyl group on adenosine at position 37 (t(6)A37) in tRNAs that read codons beginning with adenine.</text>
</comment>
<sequence length="325" mass="34021">MTARIIHHRTDAQHALNEAVAALAEGLPVALPTETVYGLAADATNPAAITRIYETKGRPRFNPLICHMADIAMAEWHAVFDPVSRRLAEQFWPGPLTLILPLRTDSAIHPLATAGLDTVGIRVPEGFASTVIRQLGKPLAAPSANTSGKVSPTSAKHVAEDLGEKLTLIIDGDAAPVGLESTIVRVDGDLVRLLRPGGVSADRIEAVAGLPIVRPQGAAASIEAPGMLASHYAPGAPVRLNATEVQADEALIRFGERHVEGEERAIAVFDLSPRGDLAEAAANLFGYLKQADATGAHGIAVASIPDKGLGEAINDRLSRAAAPRP</sequence>
<gene>
    <name evidence="15" type="ORF">REJC140_01928</name>
</gene>
<dbReference type="NCBIfam" id="TIGR00057">
    <property type="entry name" value="L-threonylcarbamoyladenylate synthase"/>
    <property type="match status" value="1"/>
</dbReference>
<dbReference type="InterPro" id="IPR006070">
    <property type="entry name" value="Sua5-like_dom"/>
</dbReference>
<dbReference type="PIRSF" id="PIRSF004930">
    <property type="entry name" value="Tln_factor_SUA5"/>
    <property type="match status" value="1"/>
</dbReference>
<evidence type="ECO:0000256" key="13">
    <source>
        <dbReference type="PIRNR" id="PIRNR004930"/>
    </source>
</evidence>
<evidence type="ECO:0000256" key="5">
    <source>
        <dbReference type="ARBA" id="ARBA00022490"/>
    </source>
</evidence>
<evidence type="ECO:0000259" key="14">
    <source>
        <dbReference type="PROSITE" id="PS51163"/>
    </source>
</evidence>
<evidence type="ECO:0000313" key="16">
    <source>
        <dbReference type="Proteomes" id="UP000606921"/>
    </source>
</evidence>
<comment type="caution">
    <text evidence="15">The sequence shown here is derived from an EMBL/GenBank/DDBJ whole genome shotgun (WGS) entry which is preliminary data.</text>
</comment>
<evidence type="ECO:0000256" key="2">
    <source>
        <dbReference type="ARBA" id="ARBA00007663"/>
    </source>
</evidence>
<dbReference type="SUPFAM" id="SSF55821">
    <property type="entry name" value="YrdC/RibB"/>
    <property type="match status" value="1"/>
</dbReference>
<evidence type="ECO:0000256" key="3">
    <source>
        <dbReference type="ARBA" id="ARBA00012584"/>
    </source>
</evidence>
<keyword evidence="16" id="KW-1185">Reference proteome</keyword>
<dbReference type="InterPro" id="IPR050156">
    <property type="entry name" value="TC-AMP_synthase_SUA5"/>
</dbReference>
<comment type="similarity">
    <text evidence="2 13">Belongs to the SUA5 family.</text>
</comment>
<keyword evidence="10 13" id="KW-0067">ATP-binding</keyword>
<dbReference type="EMBL" id="CABFWF030000018">
    <property type="protein sequence ID" value="CAD7052946.1"/>
    <property type="molecule type" value="Genomic_DNA"/>
</dbReference>
<evidence type="ECO:0000256" key="1">
    <source>
        <dbReference type="ARBA" id="ARBA00004496"/>
    </source>
</evidence>
<dbReference type="PANTHER" id="PTHR17490:SF16">
    <property type="entry name" value="THREONYLCARBAMOYL-AMP SYNTHASE"/>
    <property type="match status" value="1"/>
</dbReference>
<keyword evidence="5 13" id="KW-0963">Cytoplasm</keyword>
<feature type="domain" description="YrdC-like" evidence="14">
    <location>
        <begin position="13"/>
        <end position="199"/>
    </location>
</feature>
<dbReference type="EC" id="2.7.7.87" evidence="3 13"/>
<name>A0ABM8PWV5_9HYPH</name>
<dbReference type="InterPro" id="IPR017945">
    <property type="entry name" value="DHBP_synth_RibB-like_a/b_dom"/>
</dbReference>
<accession>A0ABM8PWV5</accession>
<dbReference type="Gene3D" id="3.40.50.11030">
    <property type="entry name" value="Threonylcarbamoyl-AMP synthase, C-terminal domain"/>
    <property type="match status" value="1"/>
</dbReference>
<dbReference type="Gene3D" id="3.90.870.10">
    <property type="entry name" value="DHBP synthase"/>
    <property type="match status" value="1"/>
</dbReference>
<keyword evidence="7 13" id="KW-0819">tRNA processing</keyword>
<organism evidence="15 16">
    <name type="scientific">Pseudorhizobium endolithicum</name>
    <dbReference type="NCBI Taxonomy" id="1191678"/>
    <lineage>
        <taxon>Bacteria</taxon>
        <taxon>Pseudomonadati</taxon>
        <taxon>Pseudomonadota</taxon>
        <taxon>Alphaproteobacteria</taxon>
        <taxon>Hyphomicrobiales</taxon>
        <taxon>Rhizobiaceae</taxon>
        <taxon>Rhizobium/Agrobacterium group</taxon>
        <taxon>Pseudorhizobium</taxon>
    </lineage>
</organism>
<comment type="subcellular location">
    <subcellularLocation>
        <location evidence="1 13">Cytoplasm</location>
    </subcellularLocation>
</comment>
<evidence type="ECO:0000256" key="12">
    <source>
        <dbReference type="ARBA" id="ARBA00048366"/>
    </source>
</evidence>
<dbReference type="Proteomes" id="UP000606921">
    <property type="component" value="Unassembled WGS sequence"/>
</dbReference>
<evidence type="ECO:0000256" key="7">
    <source>
        <dbReference type="ARBA" id="ARBA00022694"/>
    </source>
</evidence>
<evidence type="ECO:0000256" key="8">
    <source>
        <dbReference type="ARBA" id="ARBA00022695"/>
    </source>
</evidence>
<dbReference type="PANTHER" id="PTHR17490">
    <property type="entry name" value="SUA5"/>
    <property type="match status" value="1"/>
</dbReference>
<reference evidence="15 16" key="1">
    <citation type="submission" date="2020-11" db="EMBL/GenBank/DDBJ databases">
        <authorList>
            <person name="Lassalle F."/>
        </authorList>
    </citation>
    <scope>NUCLEOTIDE SEQUENCE [LARGE SCALE GENOMIC DNA]</scope>
    <source>
        <strain evidence="15 16">JC140</strain>
    </source>
</reference>
<comment type="catalytic activity">
    <reaction evidence="12 13">
        <text>L-threonine + hydrogencarbonate + ATP = L-threonylcarbamoyladenylate + diphosphate + H2O</text>
        <dbReference type="Rhea" id="RHEA:36407"/>
        <dbReference type="ChEBI" id="CHEBI:15377"/>
        <dbReference type="ChEBI" id="CHEBI:17544"/>
        <dbReference type="ChEBI" id="CHEBI:30616"/>
        <dbReference type="ChEBI" id="CHEBI:33019"/>
        <dbReference type="ChEBI" id="CHEBI:57926"/>
        <dbReference type="ChEBI" id="CHEBI:73682"/>
        <dbReference type="EC" id="2.7.7.87"/>
    </reaction>
</comment>
<dbReference type="Pfam" id="PF01300">
    <property type="entry name" value="Sua5_yciO_yrdC"/>
    <property type="match status" value="1"/>
</dbReference>
<evidence type="ECO:0000256" key="4">
    <source>
        <dbReference type="ARBA" id="ARBA00015492"/>
    </source>
</evidence>
<keyword evidence="8 13" id="KW-0548">Nucleotidyltransferase</keyword>
<dbReference type="InterPro" id="IPR010923">
    <property type="entry name" value="T(6)A37_SUA5"/>
</dbReference>
<keyword evidence="9 13" id="KW-0547">Nucleotide-binding</keyword>